<keyword evidence="5" id="KW-0132">Cell division</keyword>
<comment type="function">
    <text evidence="5">Part of the Tol-Pal system, which plays a role in outer membrane invagination during cell division and is important for maintaining outer membrane integrity.</text>
</comment>
<feature type="signal peptide" evidence="5">
    <location>
        <begin position="1"/>
        <end position="23"/>
    </location>
</feature>
<dbReference type="InterPro" id="IPR014167">
    <property type="entry name" value="Tol-Pal_TolB"/>
</dbReference>
<dbReference type="Pfam" id="PF04052">
    <property type="entry name" value="TolB_N"/>
    <property type="match status" value="1"/>
</dbReference>
<name>A0A348HF07_9GAMM</name>
<dbReference type="SUPFAM" id="SSF52964">
    <property type="entry name" value="TolB, N-terminal domain"/>
    <property type="match status" value="1"/>
</dbReference>
<comment type="subunit">
    <text evidence="5">The Tol-Pal system is composed of five core proteins: the inner membrane proteins TolA, TolQ and TolR, the periplasmic protein TolB and the outer membrane protein Pal. They form a network linking the inner and outer membranes and the peptidoglycan layer.</text>
</comment>
<feature type="domain" description="TolB N-terminal" evidence="6">
    <location>
        <begin position="25"/>
        <end position="124"/>
    </location>
</feature>
<accession>A0A348HF07</accession>
<dbReference type="InterPro" id="IPR011042">
    <property type="entry name" value="6-blade_b-propeller_TolB-like"/>
</dbReference>
<evidence type="ECO:0000256" key="3">
    <source>
        <dbReference type="ARBA" id="ARBA00022729"/>
    </source>
</evidence>
<dbReference type="GO" id="GO:0017038">
    <property type="term" value="P:protein import"/>
    <property type="evidence" value="ECO:0007669"/>
    <property type="project" value="InterPro"/>
</dbReference>
<dbReference type="AlphaFoldDB" id="A0A348HF07"/>
<dbReference type="SUPFAM" id="SSF69304">
    <property type="entry name" value="Tricorn protease N-terminal domain"/>
    <property type="match status" value="1"/>
</dbReference>
<dbReference type="STRING" id="1123510.GCA_000620025_00449"/>
<feature type="chain" id="PRO_5017094807" description="Tol-Pal system protein TolB" evidence="5">
    <location>
        <begin position="24"/>
        <end position="431"/>
    </location>
</feature>
<evidence type="ECO:0000256" key="4">
    <source>
        <dbReference type="ARBA" id="ARBA00022764"/>
    </source>
</evidence>
<dbReference type="Proteomes" id="UP000267342">
    <property type="component" value="Chromosome"/>
</dbReference>
<dbReference type="HAMAP" id="MF_00671">
    <property type="entry name" value="TolB"/>
    <property type="match status" value="1"/>
</dbReference>
<dbReference type="Gene3D" id="3.40.50.10070">
    <property type="entry name" value="TolB, N-terminal domain"/>
    <property type="match status" value="1"/>
</dbReference>
<dbReference type="KEGG" id="zpl:ZBT109_1449"/>
<proteinExistence type="inferred from homology"/>
<keyword evidence="5" id="KW-0131">Cell cycle</keyword>
<evidence type="ECO:0000313" key="7">
    <source>
        <dbReference type="EMBL" id="BBG30209.1"/>
    </source>
</evidence>
<evidence type="ECO:0000313" key="8">
    <source>
        <dbReference type="Proteomes" id="UP000267342"/>
    </source>
</evidence>
<dbReference type="Gene3D" id="2.120.10.30">
    <property type="entry name" value="TolB, C-terminal domain"/>
    <property type="match status" value="1"/>
</dbReference>
<protein>
    <recommendedName>
        <fullName evidence="5">Tol-Pal system protein TolB</fullName>
    </recommendedName>
</protein>
<dbReference type="OrthoDB" id="9802240at2"/>
<keyword evidence="8" id="KW-1185">Reference proteome</keyword>
<dbReference type="GO" id="GO:0042597">
    <property type="term" value="C:periplasmic space"/>
    <property type="evidence" value="ECO:0007669"/>
    <property type="project" value="UniProtKB-SubCell"/>
</dbReference>
<dbReference type="RefSeq" id="WP_027705794.1">
    <property type="nucleotide sequence ID" value="NZ_AP018933.1"/>
</dbReference>
<gene>
    <name evidence="5" type="primary">tolB</name>
    <name evidence="7" type="ORF">ZBT109_1449</name>
</gene>
<dbReference type="InterPro" id="IPR007195">
    <property type="entry name" value="TolB_N"/>
</dbReference>
<dbReference type="EMBL" id="AP018933">
    <property type="protein sequence ID" value="BBG30209.1"/>
    <property type="molecule type" value="Genomic_DNA"/>
</dbReference>
<organism evidence="7 8">
    <name type="scientific">Zymobacter palmae</name>
    <dbReference type="NCBI Taxonomy" id="33074"/>
    <lineage>
        <taxon>Bacteria</taxon>
        <taxon>Pseudomonadati</taxon>
        <taxon>Pseudomonadota</taxon>
        <taxon>Gammaproteobacteria</taxon>
        <taxon>Oceanospirillales</taxon>
        <taxon>Halomonadaceae</taxon>
        <taxon>Zymobacter group</taxon>
        <taxon>Zymobacter</taxon>
    </lineage>
</organism>
<keyword evidence="3 5" id="KW-0732">Signal</keyword>
<dbReference type="InterPro" id="IPR011659">
    <property type="entry name" value="WD40"/>
</dbReference>
<evidence type="ECO:0000256" key="2">
    <source>
        <dbReference type="ARBA" id="ARBA00009820"/>
    </source>
</evidence>
<keyword evidence="4 5" id="KW-0574">Periplasm</keyword>
<dbReference type="PANTHER" id="PTHR36842">
    <property type="entry name" value="PROTEIN TOLB HOMOLOG"/>
    <property type="match status" value="1"/>
</dbReference>
<dbReference type="GO" id="GO:0051301">
    <property type="term" value="P:cell division"/>
    <property type="evidence" value="ECO:0007669"/>
    <property type="project" value="UniProtKB-UniRule"/>
</dbReference>
<evidence type="ECO:0000256" key="1">
    <source>
        <dbReference type="ARBA" id="ARBA00004418"/>
    </source>
</evidence>
<comment type="subcellular location">
    <subcellularLocation>
        <location evidence="1 5">Periplasm</location>
    </subcellularLocation>
</comment>
<comment type="similarity">
    <text evidence="2 5">Belongs to the TolB family.</text>
</comment>
<sequence precursor="true">MKRLLAAAVGSLVAMCLSAPSQAALTIQITHANDQAIPIAVTPFQGQASLPQPVSQIVAADLRNSGALAPLSESSLLPAPVVGSAVDYGVWQQLKARYLVIGRAEAVAGGYRLQYELHDVATHERWLSEAVTVADTQAQLRQGAHYIADRVFERITGTKGAFRTKLAYVTAQGLGNNQHFGLYISDQDGYGPQEVLTSSEPILSPSWSPDGRKLAYVSFEDKRPAIYVQELATGRRLKLASFVGINGAPSWSPDGRSLAMALSKDGTPDIYLMDLATRNLKRLTQDRAINTEPDFSPDGKSLIYTSDKGGQPQLYRMDLATGSAQRMTFTNRYNAGGHYSPDGRNIYLVTRSNQGFQVARQDVASGRLSVMTNTVWDEAPAVAPNGTIVVYATQKGARGELNAVSADGRASFAIPSAEGNVREPAWSPFLD</sequence>
<reference evidence="7 8" key="1">
    <citation type="submission" date="2018-09" db="EMBL/GenBank/DDBJ databases">
        <title>Zymobacter palmae IAM14233 (=T109) whole genome analysis.</title>
        <authorList>
            <person name="Yanase H."/>
        </authorList>
    </citation>
    <scope>NUCLEOTIDE SEQUENCE [LARGE SCALE GENOMIC DNA]</scope>
    <source>
        <strain evidence="7 8">IAM14233</strain>
    </source>
</reference>
<evidence type="ECO:0000259" key="6">
    <source>
        <dbReference type="Pfam" id="PF04052"/>
    </source>
</evidence>
<dbReference type="NCBIfam" id="TIGR02800">
    <property type="entry name" value="propeller_TolB"/>
    <property type="match status" value="1"/>
</dbReference>
<dbReference type="Pfam" id="PF07676">
    <property type="entry name" value="PD40"/>
    <property type="match status" value="3"/>
</dbReference>
<evidence type="ECO:0000256" key="5">
    <source>
        <dbReference type="HAMAP-Rule" id="MF_00671"/>
    </source>
</evidence>
<dbReference type="PANTHER" id="PTHR36842:SF1">
    <property type="entry name" value="PROTEIN TOLB"/>
    <property type="match status" value="1"/>
</dbReference>